<dbReference type="GeneTree" id="ENSGT00960000189444"/>
<gene>
    <name evidence="1" type="primary">Aldh3a1</name>
</gene>
<sequence length="34" mass="3945">MSKISEVVKRARAAFNSGRTRPLQFRVQQLEALR</sequence>
<protein>
    <submittedName>
        <fullName evidence="1">Aldehyde dehydrogenase, dimeric NADP-preferring-like</fullName>
    </submittedName>
</protein>
<name>A0A8C5LBA2_JACJA</name>
<dbReference type="AlphaFoldDB" id="A0A8C5LBA2"/>
<accession>A0A8C5LBA2</accession>
<evidence type="ECO:0000313" key="1">
    <source>
        <dbReference type="Ensembl" id="ENSJJAP00000021556.1"/>
    </source>
</evidence>
<organism evidence="1 2">
    <name type="scientific">Jaculus jaculus</name>
    <name type="common">Lesser Egyptian jerboa</name>
    <dbReference type="NCBI Taxonomy" id="51337"/>
    <lineage>
        <taxon>Eukaryota</taxon>
        <taxon>Metazoa</taxon>
        <taxon>Chordata</taxon>
        <taxon>Craniata</taxon>
        <taxon>Vertebrata</taxon>
        <taxon>Euteleostomi</taxon>
        <taxon>Mammalia</taxon>
        <taxon>Eutheria</taxon>
        <taxon>Euarchontoglires</taxon>
        <taxon>Glires</taxon>
        <taxon>Rodentia</taxon>
        <taxon>Myomorpha</taxon>
        <taxon>Dipodoidea</taxon>
        <taxon>Dipodidae</taxon>
        <taxon>Dipodinae</taxon>
        <taxon>Jaculus</taxon>
    </lineage>
</organism>
<reference evidence="1" key="1">
    <citation type="submission" date="2025-08" db="UniProtKB">
        <authorList>
            <consortium name="Ensembl"/>
        </authorList>
    </citation>
    <scope>IDENTIFICATION</scope>
</reference>
<keyword evidence="2" id="KW-1185">Reference proteome</keyword>
<reference evidence="1" key="2">
    <citation type="submission" date="2025-09" db="UniProtKB">
        <authorList>
            <consortium name="Ensembl"/>
        </authorList>
    </citation>
    <scope>IDENTIFICATION</scope>
</reference>
<dbReference type="Ensembl" id="ENSJJAT00000028111.1">
    <property type="protein sequence ID" value="ENSJJAP00000021556.1"/>
    <property type="gene ID" value="ENSJJAG00000021874.1"/>
</dbReference>
<dbReference type="Proteomes" id="UP000694385">
    <property type="component" value="Unassembled WGS sequence"/>
</dbReference>
<proteinExistence type="predicted"/>
<evidence type="ECO:0000313" key="2">
    <source>
        <dbReference type="Proteomes" id="UP000694385"/>
    </source>
</evidence>